<dbReference type="HOGENOM" id="CLU_190004_1_0_6"/>
<reference evidence="2" key="2">
    <citation type="submission" date="2012-04" db="EMBL/GenBank/DDBJ databases">
        <title>Complete genome sequence of Providencia stuartii clinical isolate MRSN 2154.</title>
        <authorList>
            <person name="Clifford R.J."/>
            <person name="Hang J."/>
            <person name="Riley M.C."/>
            <person name="Onmus-Leone F."/>
            <person name="Kuschner R.A."/>
            <person name="Lesho E.P."/>
            <person name="Waterman P.E."/>
        </authorList>
    </citation>
    <scope>NUCLEOTIDE SEQUENCE [LARGE SCALE GENOMIC DNA]</scope>
    <source>
        <strain evidence="2">MRSN 2154</strain>
    </source>
</reference>
<dbReference type="Proteomes" id="UP000005012">
    <property type="component" value="Chromosome"/>
</dbReference>
<reference evidence="1 2" key="1">
    <citation type="journal article" date="2012" name="J. Bacteriol.">
        <title>Complete Genome Sequence of Providencia stuartii Clinical Isolate MRSN 2154.</title>
        <authorList>
            <person name="Clifford R.J."/>
            <person name="Hang J."/>
            <person name="Riley M.C."/>
            <person name="Onmus-Leone F."/>
            <person name="Kuschner R.A."/>
            <person name="Lesho E.P."/>
            <person name="Waterman P.E."/>
        </authorList>
    </citation>
    <scope>NUCLEOTIDE SEQUENCE [LARGE SCALE GENOMIC DNA]</scope>
    <source>
        <strain evidence="1 2">MRSN 2154</strain>
    </source>
</reference>
<dbReference type="KEGG" id="psi:S70_11545"/>
<organism evidence="1 2">
    <name type="scientific">Providencia stuartii (strain MRSN 2154)</name>
    <dbReference type="NCBI Taxonomy" id="1157951"/>
    <lineage>
        <taxon>Bacteria</taxon>
        <taxon>Pseudomonadati</taxon>
        <taxon>Pseudomonadota</taxon>
        <taxon>Gammaproteobacteria</taxon>
        <taxon>Enterobacterales</taxon>
        <taxon>Morganellaceae</taxon>
        <taxon>Providencia</taxon>
    </lineage>
</organism>
<proteinExistence type="predicted"/>
<gene>
    <name evidence="1" type="ordered locus">S70_11545</name>
</gene>
<dbReference type="SUPFAM" id="SSF160272">
    <property type="entry name" value="Shew3726-like"/>
    <property type="match status" value="1"/>
</dbReference>
<dbReference type="InterPro" id="IPR036692">
    <property type="entry name" value="Shew3726-like_sf"/>
</dbReference>
<dbReference type="Pfam" id="PF07369">
    <property type="entry name" value="DUF1488"/>
    <property type="match status" value="1"/>
</dbReference>
<dbReference type="AlphaFoldDB" id="A0A140NND9"/>
<dbReference type="PATRIC" id="fig|1157951.4.peg.2321"/>
<dbReference type="OrthoDB" id="6465020at2"/>
<sequence length="86" mass="9931">MNQAIQFPDREEWNAATRKVHFPVLISGMLAECVISDSLLYRRYGEGAEPLVLFQNNRWDIEEEFEALIAQGPQEDDSVYSLPEDK</sequence>
<dbReference type="RefSeq" id="WP_004926407.1">
    <property type="nucleotide sequence ID" value="NC_017731.1"/>
</dbReference>
<dbReference type="InterPro" id="IPR009962">
    <property type="entry name" value="DUF1488"/>
</dbReference>
<evidence type="ECO:0000313" key="1">
    <source>
        <dbReference type="EMBL" id="AFH94158.1"/>
    </source>
</evidence>
<dbReference type="Gene3D" id="3.30.160.140">
    <property type="entry name" value="Shew3726-like"/>
    <property type="match status" value="1"/>
</dbReference>
<accession>A0A140NND9</accession>
<evidence type="ECO:0000313" key="2">
    <source>
        <dbReference type="Proteomes" id="UP000005012"/>
    </source>
</evidence>
<evidence type="ECO:0008006" key="3">
    <source>
        <dbReference type="Google" id="ProtNLM"/>
    </source>
</evidence>
<protein>
    <recommendedName>
        <fullName evidence="3">DUF1488 domain-containing protein</fullName>
    </recommendedName>
</protein>
<dbReference type="EMBL" id="CP003488">
    <property type="protein sequence ID" value="AFH94158.1"/>
    <property type="molecule type" value="Genomic_DNA"/>
</dbReference>
<dbReference type="GeneID" id="93521103"/>
<name>A0A140NND9_PROSM</name>